<evidence type="ECO:0000256" key="1">
    <source>
        <dbReference type="SAM" id="Coils"/>
    </source>
</evidence>
<dbReference type="OMA" id="NVKTHFI"/>
<dbReference type="Gene3D" id="1.10.287.2610">
    <property type="match status" value="1"/>
</dbReference>
<name>A0A1L2YZH7_NOSBO</name>
<accession>A0A1L2YZH7</accession>
<dbReference type="EMBL" id="KX769815">
    <property type="protein sequence ID" value="APF31940.1"/>
    <property type="molecule type" value="Genomic_DNA"/>
</dbReference>
<keyword evidence="1" id="KW-0175">Coiled coil</keyword>
<reference evidence="2" key="1">
    <citation type="submission" date="2016-08" db="EMBL/GenBank/DDBJ databases">
        <authorList>
            <person name="Seilhamer J.J."/>
        </authorList>
    </citation>
    <scope>NUCLEOTIDE SEQUENCE</scope>
    <source>
        <strain evidence="2">ZJ1</strain>
    </source>
</reference>
<dbReference type="SUPFAM" id="SSF57997">
    <property type="entry name" value="Tropomyosin"/>
    <property type="match status" value="1"/>
</dbReference>
<dbReference type="SMR" id="A0A1L2YZH7"/>
<dbReference type="VEuPathDB" id="MicrosporidiaDB:NBO_364g0017"/>
<sequence>MDESLSLKFNTLEKMKTVGNYEAELKKLSEENFELKHQVAYLKANPNNDNNNPNIQNLLYDSKQSIDILENENKNLSKQVENLREVIRSSSSDRENLILKLKDYENRLAICEEENDRLLNHLEGVRKKSDSLIEDYKGYDLKIKEYENTINDMQTYIQNLEKEKDLYFTEGKKLLDDCNNLQNNINNYSNERTGLIKENQKLTDDHKKLENEYKRLENDNKKLENEHKKLTDDNKKLTDDLNLEKKSWNLKEQKLKDMISEYEKVLNQKKIEINEIKSKINDKNFYENQIENYKNEIENLKNLKKENVNLLNEMKTIRESYCHLKRKLEVTEDDKRALKYKISEFEEMNNGKLKDEYLKLKEHYLKLKKTHEDYRKSNNLNLMDLYSSANTQLDYFQNELQDTITKINSIQNSNLGIKLDDLSKRFLNNLNVPVKDINGIVNGFSKVYEKMKNKIDILNNEIKDLSKFYDSPNNNRMKEIVQNFIDEFRKAKEDLISTKEYLDKKSKEIKEIKKEKETVEKKLKNLKNQYDELKMKDNKIKESYNGILNTLKRKDEIINKLEMRMIH</sequence>
<evidence type="ECO:0000313" key="2">
    <source>
        <dbReference type="EMBL" id="APF31940.1"/>
    </source>
</evidence>
<feature type="coiled-coil region" evidence="1">
    <location>
        <begin position="18"/>
        <end position="320"/>
    </location>
</feature>
<feature type="coiled-coil region" evidence="1">
    <location>
        <begin position="441"/>
        <end position="468"/>
    </location>
</feature>
<dbReference type="Gene3D" id="1.20.5.340">
    <property type="match status" value="1"/>
</dbReference>
<protein>
    <submittedName>
        <fullName evidence="2">LAMA2</fullName>
    </submittedName>
</protein>
<proteinExistence type="predicted"/>
<feature type="coiled-coil region" evidence="1">
    <location>
        <begin position="502"/>
        <end position="543"/>
    </location>
</feature>
<dbReference type="AlphaFoldDB" id="A0A1L2YZH7"/>
<organism evidence="2">
    <name type="scientific">Nosema bombycis</name>
    <name type="common">Microsporidian parasite</name>
    <name type="synonym">Pebrine of silkworm</name>
    <dbReference type="NCBI Taxonomy" id="27978"/>
    <lineage>
        <taxon>Eukaryota</taxon>
        <taxon>Fungi</taxon>
        <taxon>Fungi incertae sedis</taxon>
        <taxon>Microsporidia</taxon>
        <taxon>Nosematidae</taxon>
        <taxon>Nosema</taxon>
    </lineage>
</organism>